<dbReference type="InterPro" id="IPR011051">
    <property type="entry name" value="RmlC_Cupin_sf"/>
</dbReference>
<dbReference type="Gene3D" id="2.60.120.10">
    <property type="entry name" value="Jelly Rolls"/>
    <property type="match status" value="1"/>
</dbReference>
<evidence type="ECO:0000313" key="2">
    <source>
        <dbReference type="Proteomes" id="UP001160130"/>
    </source>
</evidence>
<evidence type="ECO:0000313" key="1">
    <source>
        <dbReference type="EMBL" id="MDH6199281.1"/>
    </source>
</evidence>
<dbReference type="EMBL" id="JARXVE010000017">
    <property type="protein sequence ID" value="MDH6199281.1"/>
    <property type="molecule type" value="Genomic_DNA"/>
</dbReference>
<proteinExistence type="predicted"/>
<dbReference type="InterPro" id="IPR014710">
    <property type="entry name" value="RmlC-like_jellyroll"/>
</dbReference>
<comment type="caution">
    <text evidence="1">The sequence shown here is derived from an EMBL/GenBank/DDBJ whole genome shotgun (WGS) entry which is preliminary data.</text>
</comment>
<sequence>MLAVGNVKVTDLLMVTPPYIPEGAHAMTQIVELPPADAGLAPHRHSGPVFGCVLERCVLFEIAGEEPREIVAGEAFWEPGGEVVHYQVANLDREGWSRFLAVCICAPGVEMITCSNRRRSRRATIYAIQLPVNTADLTVTTPG</sequence>
<reference evidence="1 2" key="1">
    <citation type="submission" date="2023-04" db="EMBL/GenBank/DDBJ databases">
        <title>Forest soil microbial communities from Buena Vista Peninsula, Colon Province, Panama.</title>
        <authorList>
            <person name="Bouskill N."/>
        </authorList>
    </citation>
    <scope>NUCLEOTIDE SEQUENCE [LARGE SCALE GENOMIC DNA]</scope>
    <source>
        <strain evidence="1 2">AC80</strain>
    </source>
</reference>
<accession>A0ABT6L8J7</accession>
<dbReference type="RefSeq" id="WP_280835824.1">
    <property type="nucleotide sequence ID" value="NZ_JARXVE010000017.1"/>
</dbReference>
<name>A0ABT6L8J7_9MYCO</name>
<gene>
    <name evidence="1" type="ORF">M2272_005950</name>
</gene>
<dbReference type="Proteomes" id="UP001160130">
    <property type="component" value="Unassembled WGS sequence"/>
</dbReference>
<keyword evidence="2" id="KW-1185">Reference proteome</keyword>
<protein>
    <submittedName>
        <fullName evidence="1">Quercetin dioxygenase-like cupin family protein</fullName>
    </submittedName>
</protein>
<organism evidence="1 2">
    <name type="scientific">Mycolicibacterium frederiksbergense</name>
    <dbReference type="NCBI Taxonomy" id="117567"/>
    <lineage>
        <taxon>Bacteria</taxon>
        <taxon>Bacillati</taxon>
        <taxon>Actinomycetota</taxon>
        <taxon>Actinomycetes</taxon>
        <taxon>Mycobacteriales</taxon>
        <taxon>Mycobacteriaceae</taxon>
        <taxon>Mycolicibacterium</taxon>
    </lineage>
</organism>
<dbReference type="PANTHER" id="PTHR38599:SF1">
    <property type="entry name" value="CUPIN DOMAIN PROTEIN (AFU_ORTHOLOGUE AFUA_3G13620)"/>
    <property type="match status" value="1"/>
</dbReference>
<dbReference type="PANTHER" id="PTHR38599">
    <property type="entry name" value="CUPIN DOMAIN PROTEIN (AFU_ORTHOLOGUE AFUA_3G13620)"/>
    <property type="match status" value="1"/>
</dbReference>
<dbReference type="SUPFAM" id="SSF51182">
    <property type="entry name" value="RmlC-like cupins"/>
    <property type="match status" value="1"/>
</dbReference>